<evidence type="ECO:0000313" key="2">
    <source>
        <dbReference type="Proteomes" id="UP000321570"/>
    </source>
</evidence>
<proteinExistence type="predicted"/>
<dbReference type="Proteomes" id="UP000321570">
    <property type="component" value="Unassembled WGS sequence"/>
</dbReference>
<sequence>MNCPLSQVVPLSYNASYCNSGPEIPKCLGQYNRIPAKPKLVFRFNKSALEDSKFKEPEEIGPAKPVSYSNGADPLICSSTKAPWYHIHLSFGGPMQGMSYTGGFRFKVLKGHTAIKLFHFQHLLQILATHWISKITASKNVTWLPSTHFEVFCHSPNISSFHSLPNLNSLDDQLASDASCWCPSPGVNCKDLYSQYVILTLKLNTCYSTPQWHPEIPEKQHIIDPIVYAEASEDLGRDSS</sequence>
<name>A0A564YT36_HYMDI</name>
<evidence type="ECO:0000313" key="1">
    <source>
        <dbReference type="EMBL" id="VUZ50340.1"/>
    </source>
</evidence>
<protein>
    <submittedName>
        <fullName evidence="1">Uncharacterized protein</fullName>
    </submittedName>
</protein>
<reference evidence="1 2" key="1">
    <citation type="submission" date="2019-07" db="EMBL/GenBank/DDBJ databases">
        <authorList>
            <person name="Jastrzebski P J."/>
            <person name="Paukszto L."/>
            <person name="Jastrzebski P J."/>
        </authorList>
    </citation>
    <scope>NUCLEOTIDE SEQUENCE [LARGE SCALE GENOMIC DNA]</scope>
    <source>
        <strain evidence="1 2">WMS-il1</strain>
    </source>
</reference>
<keyword evidence="2" id="KW-1185">Reference proteome</keyword>
<gene>
    <name evidence="1" type="ORF">WMSIL1_LOCUS9222</name>
</gene>
<accession>A0A564YT36</accession>
<dbReference type="AlphaFoldDB" id="A0A564YT36"/>
<dbReference type="EMBL" id="CABIJS010000356">
    <property type="protein sequence ID" value="VUZ50340.1"/>
    <property type="molecule type" value="Genomic_DNA"/>
</dbReference>
<organism evidence="1 2">
    <name type="scientific">Hymenolepis diminuta</name>
    <name type="common">Rat tapeworm</name>
    <dbReference type="NCBI Taxonomy" id="6216"/>
    <lineage>
        <taxon>Eukaryota</taxon>
        <taxon>Metazoa</taxon>
        <taxon>Spiralia</taxon>
        <taxon>Lophotrochozoa</taxon>
        <taxon>Platyhelminthes</taxon>
        <taxon>Cestoda</taxon>
        <taxon>Eucestoda</taxon>
        <taxon>Cyclophyllidea</taxon>
        <taxon>Hymenolepididae</taxon>
        <taxon>Hymenolepis</taxon>
    </lineage>
</organism>